<keyword evidence="1" id="KW-1133">Transmembrane helix</keyword>
<dbReference type="RefSeq" id="XP_013332238.1">
    <property type="nucleotide sequence ID" value="XM_013476784.1"/>
</dbReference>
<feature type="transmembrane region" description="Helical" evidence="1">
    <location>
        <begin position="64"/>
        <end position="82"/>
    </location>
</feature>
<keyword evidence="3" id="KW-1185">Reference proteome</keyword>
<keyword evidence="1" id="KW-0472">Membrane</keyword>
<proteinExistence type="predicted"/>
<feature type="transmembrane region" description="Helical" evidence="1">
    <location>
        <begin position="201"/>
        <end position="219"/>
    </location>
</feature>
<dbReference type="AlphaFoldDB" id="A0A0F4Z6D1"/>
<dbReference type="PANTHER" id="PTHR39470:SF1">
    <property type="entry name" value="CHORISMATE SYNTHASE PROTEIN"/>
    <property type="match status" value="1"/>
</dbReference>
<dbReference type="EMBL" id="LASV01000016">
    <property type="protein sequence ID" value="KKA25626.1"/>
    <property type="molecule type" value="Genomic_DNA"/>
</dbReference>
<evidence type="ECO:0000313" key="2">
    <source>
        <dbReference type="EMBL" id="KKA25626.1"/>
    </source>
</evidence>
<organism evidence="2 3">
    <name type="scientific">Rasamsonia emersonii (strain ATCC 16479 / CBS 393.64 / IMI 116815)</name>
    <dbReference type="NCBI Taxonomy" id="1408163"/>
    <lineage>
        <taxon>Eukaryota</taxon>
        <taxon>Fungi</taxon>
        <taxon>Dikarya</taxon>
        <taxon>Ascomycota</taxon>
        <taxon>Pezizomycotina</taxon>
        <taxon>Eurotiomycetes</taxon>
        <taxon>Eurotiomycetidae</taxon>
        <taxon>Eurotiales</taxon>
        <taxon>Trichocomaceae</taxon>
        <taxon>Rasamsonia</taxon>
    </lineage>
</organism>
<reference evidence="2 3" key="1">
    <citation type="submission" date="2015-04" db="EMBL/GenBank/DDBJ databases">
        <authorList>
            <person name="Heijne W.H."/>
            <person name="Fedorova N.D."/>
            <person name="Nierman W.C."/>
            <person name="Vollebregt A.W."/>
            <person name="Zhao Z."/>
            <person name="Wu L."/>
            <person name="Kumar M."/>
            <person name="Stam H."/>
            <person name="van den Berg M.A."/>
            <person name="Pel H.J."/>
        </authorList>
    </citation>
    <scope>NUCLEOTIDE SEQUENCE [LARGE SCALE GENOMIC DNA]</scope>
    <source>
        <strain evidence="2 3">CBS 393.64</strain>
    </source>
</reference>
<feature type="transmembrane region" description="Helical" evidence="1">
    <location>
        <begin position="171"/>
        <end position="189"/>
    </location>
</feature>
<sequence length="398" mass="43783">MSQIGVSFQTQQRSLTELFHSIKSLFIFFAPILIPRAINYYRSLRASLAHRPPVRPLPPQASRALNVLFGAIVFFLILSLPFNPHAPTPNIFAQTGSRINTPTEVIFARLARLRPDNVLTEDDTLLRGKLMSQVFRKVYLRYGPDALLSCQFCTVDNTWSYLLYYLPLNTLVPHLFHLLIVGLVTSAPFAGPEAAQWRNKFTIAGLALAAIDVYIMAVYDPVASASAAVRAGQAPPPSLYYNMGLLRPLAFAIFDGVCSALIYLSATNRFFYSPPSQAEQMEQLMSTATTALTAATSKLHAVSVTRNAVVRDKTLKARDDAYWREVVAMEGAGRGEKQQPSGTGSIWEEEEVVRAMSRAMTGQARNRGVDMAKLGASASEYVDGITAGLENASDDRPE</sequence>
<feature type="transmembrane region" description="Helical" evidence="1">
    <location>
        <begin position="25"/>
        <end position="43"/>
    </location>
</feature>
<name>A0A0F4Z6D1_RASE3</name>
<dbReference type="Proteomes" id="UP000053958">
    <property type="component" value="Unassembled WGS sequence"/>
</dbReference>
<accession>A0A0F4Z6D1</accession>
<dbReference type="OrthoDB" id="4218123at2759"/>
<keyword evidence="1" id="KW-0812">Transmembrane</keyword>
<comment type="caution">
    <text evidence="2">The sequence shown here is derived from an EMBL/GenBank/DDBJ whole genome shotgun (WGS) entry which is preliminary data.</text>
</comment>
<gene>
    <name evidence="2" type="ORF">T310_0355</name>
</gene>
<dbReference type="STRING" id="1408163.A0A0F4Z6D1"/>
<feature type="transmembrane region" description="Helical" evidence="1">
    <location>
        <begin position="239"/>
        <end position="264"/>
    </location>
</feature>
<evidence type="ECO:0000313" key="3">
    <source>
        <dbReference type="Proteomes" id="UP000053958"/>
    </source>
</evidence>
<evidence type="ECO:0000256" key="1">
    <source>
        <dbReference type="SAM" id="Phobius"/>
    </source>
</evidence>
<dbReference type="GeneID" id="25312410"/>
<dbReference type="PANTHER" id="PTHR39470">
    <property type="entry name" value="CHROMOSOME 10, WHOLE GENOME SHOTGUN SEQUENCE"/>
    <property type="match status" value="1"/>
</dbReference>
<protein>
    <submittedName>
        <fullName evidence="2">Uncharacterized protein</fullName>
    </submittedName>
</protein>